<evidence type="ECO:0000313" key="2">
    <source>
        <dbReference type="EMBL" id="KAK7266846.1"/>
    </source>
</evidence>
<dbReference type="Proteomes" id="UP001372338">
    <property type="component" value="Unassembled WGS sequence"/>
</dbReference>
<feature type="region of interest" description="Disordered" evidence="1">
    <location>
        <begin position="104"/>
        <end position="136"/>
    </location>
</feature>
<protein>
    <submittedName>
        <fullName evidence="2">Uncharacterized protein</fullName>
    </submittedName>
</protein>
<evidence type="ECO:0000256" key="1">
    <source>
        <dbReference type="SAM" id="MobiDB-lite"/>
    </source>
</evidence>
<organism evidence="2 3">
    <name type="scientific">Crotalaria pallida</name>
    <name type="common">Smooth rattlebox</name>
    <name type="synonym">Crotalaria striata</name>
    <dbReference type="NCBI Taxonomy" id="3830"/>
    <lineage>
        <taxon>Eukaryota</taxon>
        <taxon>Viridiplantae</taxon>
        <taxon>Streptophyta</taxon>
        <taxon>Embryophyta</taxon>
        <taxon>Tracheophyta</taxon>
        <taxon>Spermatophyta</taxon>
        <taxon>Magnoliopsida</taxon>
        <taxon>eudicotyledons</taxon>
        <taxon>Gunneridae</taxon>
        <taxon>Pentapetalae</taxon>
        <taxon>rosids</taxon>
        <taxon>fabids</taxon>
        <taxon>Fabales</taxon>
        <taxon>Fabaceae</taxon>
        <taxon>Papilionoideae</taxon>
        <taxon>50 kb inversion clade</taxon>
        <taxon>genistoids sensu lato</taxon>
        <taxon>core genistoids</taxon>
        <taxon>Crotalarieae</taxon>
        <taxon>Crotalaria</taxon>
    </lineage>
</organism>
<gene>
    <name evidence="2" type="ORF">RIF29_19503</name>
</gene>
<feature type="compositionally biased region" description="Polar residues" evidence="1">
    <location>
        <begin position="125"/>
        <end position="136"/>
    </location>
</feature>
<keyword evidence="3" id="KW-1185">Reference proteome</keyword>
<dbReference type="AlphaFoldDB" id="A0AAN9IBG7"/>
<name>A0AAN9IBG7_CROPI</name>
<proteinExistence type="predicted"/>
<accession>A0AAN9IBG7</accession>
<sequence>MYPNHQAFSSVSFSDLLSGNSPLLPHNYSESQNEVKLITATGEAVTMQSINGNVPRTQMAIVDNEQNIQCQGLSLSLGTLMPSTASSVLHFSFEFEAIWNGKPEKGFRDIGLDGSKDSEGKSSGPNGSTANPEKGA</sequence>
<reference evidence="2 3" key="1">
    <citation type="submission" date="2024-01" db="EMBL/GenBank/DDBJ databases">
        <title>The genomes of 5 underutilized Papilionoideae crops provide insights into root nodulation and disease resistanc.</title>
        <authorList>
            <person name="Yuan L."/>
        </authorList>
    </citation>
    <scope>NUCLEOTIDE SEQUENCE [LARGE SCALE GENOMIC DNA]</scope>
    <source>
        <strain evidence="2">ZHUSHIDOU_FW_LH</strain>
        <tissue evidence="2">Leaf</tissue>
    </source>
</reference>
<feature type="compositionally biased region" description="Basic and acidic residues" evidence="1">
    <location>
        <begin position="104"/>
        <end position="120"/>
    </location>
</feature>
<evidence type="ECO:0000313" key="3">
    <source>
        <dbReference type="Proteomes" id="UP001372338"/>
    </source>
</evidence>
<comment type="caution">
    <text evidence="2">The sequence shown here is derived from an EMBL/GenBank/DDBJ whole genome shotgun (WGS) entry which is preliminary data.</text>
</comment>
<dbReference type="EMBL" id="JAYWIO010000004">
    <property type="protein sequence ID" value="KAK7266846.1"/>
    <property type="molecule type" value="Genomic_DNA"/>
</dbReference>